<dbReference type="EMBL" id="LAZR01003636">
    <property type="protein sequence ID" value="KKN16222.1"/>
    <property type="molecule type" value="Genomic_DNA"/>
</dbReference>
<accession>A0A0F9NVU8</accession>
<organism evidence="1">
    <name type="scientific">marine sediment metagenome</name>
    <dbReference type="NCBI Taxonomy" id="412755"/>
    <lineage>
        <taxon>unclassified sequences</taxon>
        <taxon>metagenomes</taxon>
        <taxon>ecological metagenomes</taxon>
    </lineage>
</organism>
<comment type="caution">
    <text evidence="1">The sequence shown here is derived from an EMBL/GenBank/DDBJ whole genome shotgun (WGS) entry which is preliminary data.</text>
</comment>
<protein>
    <submittedName>
        <fullName evidence="1">Uncharacterized protein</fullName>
    </submittedName>
</protein>
<dbReference type="AlphaFoldDB" id="A0A0F9NVU8"/>
<name>A0A0F9NVU8_9ZZZZ</name>
<evidence type="ECO:0000313" key="1">
    <source>
        <dbReference type="EMBL" id="KKN16222.1"/>
    </source>
</evidence>
<proteinExistence type="predicted"/>
<reference evidence="1" key="1">
    <citation type="journal article" date="2015" name="Nature">
        <title>Complex archaea that bridge the gap between prokaryotes and eukaryotes.</title>
        <authorList>
            <person name="Spang A."/>
            <person name="Saw J.H."/>
            <person name="Jorgensen S.L."/>
            <person name="Zaremba-Niedzwiedzka K."/>
            <person name="Martijn J."/>
            <person name="Lind A.E."/>
            <person name="van Eijk R."/>
            <person name="Schleper C."/>
            <person name="Guy L."/>
            <person name="Ettema T.J."/>
        </authorList>
    </citation>
    <scope>NUCLEOTIDE SEQUENCE</scope>
</reference>
<gene>
    <name evidence="1" type="ORF">LCGC14_0978150</name>
</gene>
<sequence length="304" mass="31655">MGFGIKQADVAAIKAVTDNLPDAGALSDLATLLAAASPEIAQILADTGELQTDLVDGGRLDLLVDAIKATTDNLPNSGALNDLAAILADTGTTLPAILAAIPTTMRGTDGAALASAWTAALATALGNYTAVRAGNLDELAAANLPTDVAAVSTNLARDLPTLDFWSDTQEELLINAAAGDKTLPTVTVAGLPGGATIVRAVAMFKFRMVENLYAGANAINVAQHIQVRDDTPGTWRDAISIADNLFNFSEAAREGGDIFIGDHDIVAEVDGNDSYNFQWESADADQISLNFNDIQVGLKIWYSK</sequence>